<reference evidence="1 2" key="1">
    <citation type="submission" date="2024-10" db="EMBL/GenBank/DDBJ databases">
        <title>Updated reference genomes for cyclostephanoid diatoms.</title>
        <authorList>
            <person name="Roberts W.R."/>
            <person name="Alverson A.J."/>
        </authorList>
    </citation>
    <scope>NUCLEOTIDE SEQUENCE [LARGE SCALE GENOMIC DNA]</scope>
    <source>
        <strain evidence="1 2">AJA010-31</strain>
    </source>
</reference>
<sequence>MSIPTLDLDMNLASPTCGIAGGFVSADTRISDDSGISGSVQLLSSAFTNAAVEKSAPNNNFAAAENTTVRTTGQTVEESATIEEETVADFEETKKTNNVEEMMDLVESWRDEINMMSVKNAISLDDLVTVGADI</sequence>
<protein>
    <submittedName>
        <fullName evidence="1">Uncharacterized protein</fullName>
    </submittedName>
</protein>
<accession>A0ABD3NFU6</accession>
<keyword evidence="2" id="KW-1185">Reference proteome</keyword>
<organism evidence="1 2">
    <name type="scientific">Cyclotella atomus</name>
    <dbReference type="NCBI Taxonomy" id="382360"/>
    <lineage>
        <taxon>Eukaryota</taxon>
        <taxon>Sar</taxon>
        <taxon>Stramenopiles</taxon>
        <taxon>Ochrophyta</taxon>
        <taxon>Bacillariophyta</taxon>
        <taxon>Coscinodiscophyceae</taxon>
        <taxon>Thalassiosirophycidae</taxon>
        <taxon>Stephanodiscales</taxon>
        <taxon>Stephanodiscaceae</taxon>
        <taxon>Cyclotella</taxon>
    </lineage>
</organism>
<dbReference type="AlphaFoldDB" id="A0ABD3NFU6"/>
<proteinExistence type="predicted"/>
<dbReference type="Proteomes" id="UP001530400">
    <property type="component" value="Unassembled WGS sequence"/>
</dbReference>
<gene>
    <name evidence="1" type="ORF">ACHAWO_002211</name>
</gene>
<evidence type="ECO:0000313" key="1">
    <source>
        <dbReference type="EMBL" id="KAL3773846.1"/>
    </source>
</evidence>
<comment type="caution">
    <text evidence="1">The sequence shown here is derived from an EMBL/GenBank/DDBJ whole genome shotgun (WGS) entry which is preliminary data.</text>
</comment>
<evidence type="ECO:0000313" key="2">
    <source>
        <dbReference type="Proteomes" id="UP001530400"/>
    </source>
</evidence>
<dbReference type="EMBL" id="JALLPJ020001217">
    <property type="protein sequence ID" value="KAL3773846.1"/>
    <property type="molecule type" value="Genomic_DNA"/>
</dbReference>
<name>A0ABD3NFU6_9STRA</name>